<dbReference type="EMBL" id="BARW01029041">
    <property type="protein sequence ID" value="GAJ05067.1"/>
    <property type="molecule type" value="Genomic_DNA"/>
</dbReference>
<gene>
    <name evidence="1" type="ORF">S12H4_46746</name>
</gene>
<dbReference type="AlphaFoldDB" id="X1UNA5"/>
<name>X1UNA5_9ZZZZ</name>
<proteinExistence type="predicted"/>
<protein>
    <submittedName>
        <fullName evidence="1">Uncharacterized protein</fullName>
    </submittedName>
</protein>
<feature type="non-terminal residue" evidence="1">
    <location>
        <position position="1"/>
    </location>
</feature>
<sequence>LVFDLFREDDIREEIEARIEKYMVNPDSESSIIVPGEKEALELVKYHEREWKRITKGIDLRDLEETKKMLKDTIHKYNQLQRLKPYGRYFQLTVEGVVEELEMESLIERSRGATYKIQLSAKGLPTKNIEDLTLPEAEKYYKVIVDEIKELKDRIEEIKKIAAYPSGVLLDDLFLAKERCALALRVIGELSDGVIPQNMLREYKRILWNPILKQKRFLRKNE</sequence>
<reference evidence="1" key="1">
    <citation type="journal article" date="2014" name="Front. Microbiol.">
        <title>High frequency of phylogenetically diverse reductive dehalogenase-homologous genes in deep subseafloor sedimentary metagenomes.</title>
        <authorList>
            <person name="Kawai M."/>
            <person name="Futagami T."/>
            <person name="Toyoda A."/>
            <person name="Takaki Y."/>
            <person name="Nishi S."/>
            <person name="Hori S."/>
            <person name="Arai W."/>
            <person name="Tsubouchi T."/>
            <person name="Morono Y."/>
            <person name="Uchiyama I."/>
            <person name="Ito T."/>
            <person name="Fujiyama A."/>
            <person name="Inagaki F."/>
            <person name="Takami H."/>
        </authorList>
    </citation>
    <scope>NUCLEOTIDE SEQUENCE</scope>
    <source>
        <strain evidence="1">Expedition CK06-06</strain>
    </source>
</reference>
<evidence type="ECO:0000313" key="1">
    <source>
        <dbReference type="EMBL" id="GAJ05067.1"/>
    </source>
</evidence>
<organism evidence="1">
    <name type="scientific">marine sediment metagenome</name>
    <dbReference type="NCBI Taxonomy" id="412755"/>
    <lineage>
        <taxon>unclassified sequences</taxon>
        <taxon>metagenomes</taxon>
        <taxon>ecological metagenomes</taxon>
    </lineage>
</organism>
<accession>X1UNA5</accession>
<comment type="caution">
    <text evidence="1">The sequence shown here is derived from an EMBL/GenBank/DDBJ whole genome shotgun (WGS) entry which is preliminary data.</text>
</comment>